<evidence type="ECO:0000256" key="11">
    <source>
        <dbReference type="ARBA" id="ARBA00084087"/>
    </source>
</evidence>
<dbReference type="GO" id="GO:0016491">
    <property type="term" value="F:oxidoreductase activity"/>
    <property type="evidence" value="ECO:0007669"/>
    <property type="project" value="InterPro"/>
</dbReference>
<comment type="catalytic activity">
    <reaction evidence="8">
        <text>NAD(+) + NADPH + H(+)(in) = NADH + NADP(+) + H(+)(out)</text>
        <dbReference type="Rhea" id="RHEA:47992"/>
        <dbReference type="ChEBI" id="CHEBI:15378"/>
        <dbReference type="ChEBI" id="CHEBI:57540"/>
        <dbReference type="ChEBI" id="CHEBI:57783"/>
        <dbReference type="ChEBI" id="CHEBI:57945"/>
        <dbReference type="ChEBI" id="CHEBI:58349"/>
        <dbReference type="EC" id="7.1.1.1"/>
    </reaction>
</comment>
<organism evidence="14 15">
    <name type="scientific">Candidatus Glassbacteria bacterium RBG_16_58_8</name>
    <dbReference type="NCBI Taxonomy" id="1817866"/>
    <lineage>
        <taxon>Bacteria</taxon>
        <taxon>Candidatus Glassiibacteriota</taxon>
    </lineage>
</organism>
<dbReference type="Proteomes" id="UP000179034">
    <property type="component" value="Unassembled WGS sequence"/>
</dbReference>
<keyword evidence="7" id="KW-0520">NAD</keyword>
<dbReference type="InterPro" id="IPR007698">
    <property type="entry name" value="AlaDH/PNT_NAD(H)-bd"/>
</dbReference>
<dbReference type="FunFam" id="3.40.50.720:FF:000188">
    <property type="entry name" value="NAD(P) transhydrogenase alpha subunit 1"/>
    <property type="match status" value="1"/>
</dbReference>
<accession>A0A1F5YC67</accession>
<dbReference type="CDD" id="cd05304">
    <property type="entry name" value="Rubrum_tdh"/>
    <property type="match status" value="1"/>
</dbReference>
<dbReference type="SUPFAM" id="SSF51735">
    <property type="entry name" value="NAD(P)-binding Rossmann-fold domains"/>
    <property type="match status" value="1"/>
</dbReference>
<dbReference type="Pfam" id="PF05222">
    <property type="entry name" value="AlaDh_PNT_N"/>
    <property type="match status" value="1"/>
</dbReference>
<evidence type="ECO:0000256" key="7">
    <source>
        <dbReference type="ARBA" id="ARBA00023027"/>
    </source>
</evidence>
<feature type="domain" description="Alanine dehydrogenase/pyridine nucleotide transhydrogenase N-terminal" evidence="13">
    <location>
        <begin position="4"/>
        <end position="139"/>
    </location>
</feature>
<keyword evidence="5" id="KW-0521">NADP</keyword>
<dbReference type="InterPro" id="IPR008143">
    <property type="entry name" value="Ala_DH/PNT_CS2"/>
</dbReference>
<dbReference type="GO" id="GO:0050661">
    <property type="term" value="F:NADP binding"/>
    <property type="evidence" value="ECO:0007669"/>
    <property type="project" value="TreeGrafter"/>
</dbReference>
<dbReference type="EC" id="7.1.1.1" evidence="3"/>
<dbReference type="PANTHER" id="PTHR10160:SF19">
    <property type="entry name" value="PROTON-TRANSLOCATING NAD(P)(+) TRANSHYDROGENASE"/>
    <property type="match status" value="1"/>
</dbReference>
<dbReference type="GO" id="GO:0006740">
    <property type="term" value="P:NADPH regeneration"/>
    <property type="evidence" value="ECO:0007669"/>
    <property type="project" value="TreeGrafter"/>
</dbReference>
<dbReference type="Pfam" id="PF01262">
    <property type="entry name" value="AlaDh_PNT_C"/>
    <property type="match status" value="1"/>
</dbReference>
<evidence type="ECO:0000256" key="8">
    <source>
        <dbReference type="ARBA" id="ARBA00048202"/>
    </source>
</evidence>
<dbReference type="InterPro" id="IPR007886">
    <property type="entry name" value="AlaDH/PNT_N"/>
</dbReference>
<evidence type="ECO:0000256" key="2">
    <source>
        <dbReference type="ARBA" id="ARBA00005689"/>
    </source>
</evidence>
<comment type="caution">
    <text evidence="14">The sequence shown here is derived from an EMBL/GenBank/DDBJ whole genome shotgun (WGS) entry which is preliminary data.</text>
</comment>
<evidence type="ECO:0000256" key="6">
    <source>
        <dbReference type="ARBA" id="ARBA00022967"/>
    </source>
</evidence>
<dbReference type="SMART" id="SM01003">
    <property type="entry name" value="AlaDh_PNT_N"/>
    <property type="match status" value="1"/>
</dbReference>
<dbReference type="NCBIfam" id="NF006942">
    <property type="entry name" value="PRK09424.1"/>
    <property type="match status" value="1"/>
</dbReference>
<reference evidence="14 15" key="1">
    <citation type="journal article" date="2016" name="Nat. Commun.">
        <title>Thousands of microbial genomes shed light on interconnected biogeochemical processes in an aquifer system.</title>
        <authorList>
            <person name="Anantharaman K."/>
            <person name="Brown C.T."/>
            <person name="Hug L.A."/>
            <person name="Sharon I."/>
            <person name="Castelle C.J."/>
            <person name="Probst A.J."/>
            <person name="Thomas B.C."/>
            <person name="Singh A."/>
            <person name="Wilkins M.J."/>
            <person name="Karaoz U."/>
            <person name="Brodie E.L."/>
            <person name="Williams K.H."/>
            <person name="Hubbard S.S."/>
            <person name="Banfield J.F."/>
        </authorList>
    </citation>
    <scope>NUCLEOTIDE SEQUENCE [LARGE SCALE GENOMIC DNA]</scope>
</reference>
<proteinExistence type="inferred from homology"/>
<evidence type="ECO:0000256" key="4">
    <source>
        <dbReference type="ARBA" id="ARBA00022741"/>
    </source>
</evidence>
<evidence type="ECO:0000256" key="9">
    <source>
        <dbReference type="ARBA" id="ARBA00071353"/>
    </source>
</evidence>
<feature type="domain" description="Alanine dehydrogenase/pyridine nucleotide transhydrogenase NAD(H)-binding" evidence="12">
    <location>
        <begin position="148"/>
        <end position="313"/>
    </location>
</feature>
<protein>
    <recommendedName>
        <fullName evidence="9">NAD(P) transhydrogenase subunit alpha part 1</fullName>
        <ecNumber evidence="3">7.1.1.1</ecNumber>
    </recommendedName>
    <alternativeName>
        <fullName evidence="11">Nicotinamide nucleotide transhydrogenase subunit alpha 1</fullName>
    </alternativeName>
    <alternativeName>
        <fullName evidence="10">Pyridine nucleotide transhydrogenase subunit alpha 1</fullName>
    </alternativeName>
</protein>
<name>A0A1F5YC67_9BACT</name>
<evidence type="ECO:0000313" key="14">
    <source>
        <dbReference type="EMBL" id="OGF97652.1"/>
    </source>
</evidence>
<evidence type="ECO:0000259" key="12">
    <source>
        <dbReference type="SMART" id="SM01002"/>
    </source>
</evidence>
<dbReference type="SMART" id="SM01002">
    <property type="entry name" value="AlaDh_PNT_C"/>
    <property type="match status" value="1"/>
</dbReference>
<keyword evidence="4" id="KW-0547">Nucleotide-binding</keyword>
<comment type="function">
    <text evidence="1">The transhydrogenation between NADH and NADP is coupled to respiration and ATP hydrolysis and functions as a proton pump across the membrane.</text>
</comment>
<dbReference type="Gene3D" id="3.40.50.720">
    <property type="entry name" value="NAD(P)-binding Rossmann-like Domain"/>
    <property type="match status" value="2"/>
</dbReference>
<dbReference type="AlphaFoldDB" id="A0A1F5YC67"/>
<evidence type="ECO:0000259" key="13">
    <source>
        <dbReference type="SMART" id="SM01003"/>
    </source>
</evidence>
<dbReference type="SUPFAM" id="SSF52283">
    <property type="entry name" value="Formate/glycerate dehydrogenase catalytic domain-like"/>
    <property type="match status" value="1"/>
</dbReference>
<evidence type="ECO:0000256" key="10">
    <source>
        <dbReference type="ARBA" id="ARBA00076996"/>
    </source>
</evidence>
<evidence type="ECO:0000313" key="15">
    <source>
        <dbReference type="Proteomes" id="UP000179034"/>
    </source>
</evidence>
<dbReference type="PROSITE" id="PS00837">
    <property type="entry name" value="ALADH_PNT_2"/>
    <property type="match status" value="1"/>
</dbReference>
<dbReference type="GO" id="GO:0008750">
    <property type="term" value="F:proton-translocating NAD(P)+ transhydrogenase activity"/>
    <property type="evidence" value="ECO:0007669"/>
    <property type="project" value="UniProtKB-EC"/>
</dbReference>
<dbReference type="PANTHER" id="PTHR10160">
    <property type="entry name" value="NAD(P) TRANSHYDROGENASE"/>
    <property type="match status" value="1"/>
</dbReference>
<dbReference type="InterPro" id="IPR036291">
    <property type="entry name" value="NAD(P)-bd_dom_sf"/>
</dbReference>
<keyword evidence="6" id="KW-1278">Translocase</keyword>
<evidence type="ECO:0000256" key="5">
    <source>
        <dbReference type="ARBA" id="ARBA00022857"/>
    </source>
</evidence>
<evidence type="ECO:0000256" key="1">
    <source>
        <dbReference type="ARBA" id="ARBA00003943"/>
    </source>
</evidence>
<gene>
    <name evidence="14" type="ORF">A2Z06_01210</name>
</gene>
<dbReference type="EMBL" id="MFIW01000071">
    <property type="protein sequence ID" value="OGF97652.1"/>
    <property type="molecule type" value="Genomic_DNA"/>
</dbReference>
<comment type="similarity">
    <text evidence="2">Belongs to the AlaDH/PNT family.</text>
</comment>
<sequence>MKVGVLRETLPGESRVALVPESLPKLTAQKIDVIVQADAGEAAGFPDETYEAKGASVAQDPISLLSQCEVVLKVRPPLADEVNCLKPGTVLISFLYPAAHLDTIKQLASRKISAFAMDLMPRISRAQPMDALSSQATVAGYKAVLLAAESLPRFFPMLMTAAGTIPPAKVFVIGAGVAGLQAIATARRLGAVVEAYDVRPVVKEQIESLGARYVSMDLEAEDAEDKGGYAKAQSEEFYRRQQEFLAKQCQGSDVVITTALVPGSRAPLLITEEAVKGMRTGSVIVDLAAEQEGNCACTEPGKTAVVHGITIHGPLNLPSTLAPHASQMYARNVTSFLSQMVKDGVLNLNLTDELIKGPLVTHDGQIVHEPTRLSAEKV</sequence>
<evidence type="ECO:0000256" key="3">
    <source>
        <dbReference type="ARBA" id="ARBA00012943"/>
    </source>
</evidence>
<dbReference type="GO" id="GO:0005886">
    <property type="term" value="C:plasma membrane"/>
    <property type="evidence" value="ECO:0007669"/>
    <property type="project" value="TreeGrafter"/>
</dbReference>